<protein>
    <submittedName>
        <fullName evidence="3">Enoyl-(Acyl carrier protein) reductase</fullName>
    </submittedName>
</protein>
<dbReference type="RefSeq" id="WP_253672007.1">
    <property type="nucleotide sequence ID" value="NZ_JAMTCP010000037.1"/>
</dbReference>
<dbReference type="NCBIfam" id="NF005754">
    <property type="entry name" value="PRK07578.1"/>
    <property type="match status" value="1"/>
</dbReference>
<organism evidence="3 4">
    <name type="scientific">Streptoalloteichus tenebrarius (strain ATCC 17920 / DSM 40477 / JCM 4838 / CBS 697.72 / NBRC 16177 / NCIMB 11028 / NRRL B-12390 / A12253. 1 / ISP 5477)</name>
    <name type="common">Streptomyces tenebrarius</name>
    <dbReference type="NCBI Taxonomy" id="1933"/>
    <lineage>
        <taxon>Bacteria</taxon>
        <taxon>Bacillati</taxon>
        <taxon>Actinomycetota</taxon>
        <taxon>Actinomycetes</taxon>
        <taxon>Pseudonocardiales</taxon>
        <taxon>Pseudonocardiaceae</taxon>
        <taxon>Streptoalloteichus</taxon>
    </lineage>
</organism>
<dbReference type="Pfam" id="PF13561">
    <property type="entry name" value="adh_short_C2"/>
    <property type="match status" value="1"/>
</dbReference>
<dbReference type="InterPro" id="IPR036291">
    <property type="entry name" value="NAD(P)-bd_dom_sf"/>
</dbReference>
<keyword evidence="2" id="KW-0560">Oxidoreductase</keyword>
<dbReference type="Gene3D" id="3.40.50.720">
    <property type="entry name" value="NAD(P)-binding Rossmann-like Domain"/>
    <property type="match status" value="1"/>
</dbReference>
<dbReference type="InterPro" id="IPR002347">
    <property type="entry name" value="SDR_fam"/>
</dbReference>
<dbReference type="PRINTS" id="PR00081">
    <property type="entry name" value="GDHRDH"/>
</dbReference>
<dbReference type="EMBL" id="JAMTCP010000037">
    <property type="protein sequence ID" value="MCP2261172.1"/>
    <property type="molecule type" value="Genomic_DNA"/>
</dbReference>
<keyword evidence="4" id="KW-1185">Reference proteome</keyword>
<evidence type="ECO:0000313" key="3">
    <source>
        <dbReference type="EMBL" id="MCP2261172.1"/>
    </source>
</evidence>
<dbReference type="Proteomes" id="UP001205311">
    <property type="component" value="Unassembled WGS sequence"/>
</dbReference>
<dbReference type="PANTHER" id="PTHR43477">
    <property type="entry name" value="DIHYDROANTICAPSIN 7-DEHYDROGENASE"/>
    <property type="match status" value="1"/>
</dbReference>
<evidence type="ECO:0000256" key="2">
    <source>
        <dbReference type="ARBA" id="ARBA00023002"/>
    </source>
</evidence>
<gene>
    <name evidence="3" type="ORF">LX15_004893</name>
</gene>
<evidence type="ECO:0000313" key="4">
    <source>
        <dbReference type="Proteomes" id="UP001205311"/>
    </source>
</evidence>
<reference evidence="3 4" key="1">
    <citation type="submission" date="2022-06" db="EMBL/GenBank/DDBJ databases">
        <title>Genomic Encyclopedia of Archaeal and Bacterial Type Strains, Phase II (KMG-II): from individual species to whole genera.</title>
        <authorList>
            <person name="Goeker M."/>
        </authorList>
    </citation>
    <scope>NUCLEOTIDE SEQUENCE [LARGE SCALE GENOMIC DNA]</scope>
    <source>
        <strain evidence="3 4">DSM 40477</strain>
    </source>
</reference>
<dbReference type="InterPro" id="IPR051122">
    <property type="entry name" value="SDR_DHRS6-like"/>
</dbReference>
<comment type="similarity">
    <text evidence="1">Belongs to the short-chain dehydrogenases/reductases (SDR) family.</text>
</comment>
<accession>A0ABT1I053</accession>
<dbReference type="CDD" id="cd11731">
    <property type="entry name" value="Lin1944_like_SDR_c"/>
    <property type="match status" value="1"/>
</dbReference>
<comment type="caution">
    <text evidence="3">The sequence shown here is derived from an EMBL/GenBank/DDBJ whole genome shotgun (WGS) entry which is preliminary data.</text>
</comment>
<dbReference type="SUPFAM" id="SSF51735">
    <property type="entry name" value="NAD(P)-binding Rossmann-fold domains"/>
    <property type="match status" value="1"/>
</dbReference>
<dbReference type="PANTHER" id="PTHR43477:SF1">
    <property type="entry name" value="DIHYDROANTICAPSIN 7-DEHYDROGENASE"/>
    <property type="match status" value="1"/>
</dbReference>
<proteinExistence type="inferred from homology"/>
<sequence>MRILLVGASGTLGGAVRSALLDRHEVVTASRSGADHRVDITDPDSIDALYRAVGRVDAVACTAGSVPFRPLTELTREDFLNGVVDKLLGQVELVRRGVEAVSPGGSFTLVTGVLSHDPIRTGSVASLVNGALDSFVRAAAIELPDGRRINAVSPTVLSESAEKYADFFPGFPPVPAAQAAMAYVKSIEGAQTGQVYRVG</sequence>
<name>A0ABT1I053_STRSD</name>
<evidence type="ECO:0000256" key="1">
    <source>
        <dbReference type="ARBA" id="ARBA00006484"/>
    </source>
</evidence>